<feature type="region of interest" description="Disordered" evidence="4">
    <location>
        <begin position="116"/>
        <end position="145"/>
    </location>
</feature>
<dbReference type="EMBL" id="VSRR010018863">
    <property type="protein sequence ID" value="MPC61737.1"/>
    <property type="molecule type" value="Genomic_DNA"/>
</dbReference>
<gene>
    <name evidence="6" type="ORF">E2C01_055812</name>
</gene>
<dbReference type="InterPro" id="IPR000562">
    <property type="entry name" value="FN_type2_dom"/>
</dbReference>
<dbReference type="AlphaFoldDB" id="A0A5B7GWZ7"/>
<dbReference type="SUPFAM" id="SSF57440">
    <property type="entry name" value="Kringle-like"/>
    <property type="match status" value="1"/>
</dbReference>
<dbReference type="Pfam" id="PF00040">
    <property type="entry name" value="fn2"/>
    <property type="match status" value="1"/>
</dbReference>
<keyword evidence="1" id="KW-0677">Repeat</keyword>
<proteinExistence type="predicted"/>
<organism evidence="6 7">
    <name type="scientific">Portunus trituberculatus</name>
    <name type="common">Swimming crab</name>
    <name type="synonym">Neptunus trituberculatus</name>
    <dbReference type="NCBI Taxonomy" id="210409"/>
    <lineage>
        <taxon>Eukaryota</taxon>
        <taxon>Metazoa</taxon>
        <taxon>Ecdysozoa</taxon>
        <taxon>Arthropoda</taxon>
        <taxon>Crustacea</taxon>
        <taxon>Multicrustacea</taxon>
        <taxon>Malacostraca</taxon>
        <taxon>Eumalacostraca</taxon>
        <taxon>Eucarida</taxon>
        <taxon>Decapoda</taxon>
        <taxon>Pleocyemata</taxon>
        <taxon>Brachyura</taxon>
        <taxon>Eubrachyura</taxon>
        <taxon>Portunoidea</taxon>
        <taxon>Portunidae</taxon>
        <taxon>Portuninae</taxon>
        <taxon>Portunus</taxon>
    </lineage>
</organism>
<comment type="caution">
    <text evidence="3">Lacks conserved residue(s) required for the propagation of feature annotation.</text>
</comment>
<dbReference type="InterPro" id="IPR036943">
    <property type="entry name" value="FN_type2_sf"/>
</dbReference>
<evidence type="ECO:0000256" key="1">
    <source>
        <dbReference type="ARBA" id="ARBA00022737"/>
    </source>
</evidence>
<dbReference type="Gene3D" id="2.10.10.10">
    <property type="entry name" value="Fibronectin, type II, collagen-binding"/>
    <property type="match status" value="1"/>
</dbReference>
<evidence type="ECO:0000259" key="5">
    <source>
        <dbReference type="PROSITE" id="PS51092"/>
    </source>
</evidence>
<dbReference type="OrthoDB" id="6362829at2759"/>
<feature type="domain" description="Fibronectin type-II" evidence="5">
    <location>
        <begin position="29"/>
        <end position="76"/>
    </location>
</feature>
<accession>A0A5B7GWZ7</accession>
<dbReference type="InterPro" id="IPR013806">
    <property type="entry name" value="Kringle-like"/>
</dbReference>
<dbReference type="SMART" id="SM00059">
    <property type="entry name" value="FN2"/>
    <property type="match status" value="1"/>
</dbReference>
<sequence>MLGISLGIPNTSMTVPQVTHRHPLVTDNDNKIQCTFPFYYNGRNYNQCTAVHSSFTWCAVKTNQYYEPMMIAACTKGLLFWCVMCSSYVSHPQHTTQVSHPMTYHHSLLSLNRFRRHEEKQKSSSHQTRRQQHSPASPISPPRVR</sequence>
<dbReference type="Proteomes" id="UP000324222">
    <property type="component" value="Unassembled WGS sequence"/>
</dbReference>
<keyword evidence="2" id="KW-1015">Disulfide bond</keyword>
<evidence type="ECO:0000256" key="3">
    <source>
        <dbReference type="PROSITE-ProRule" id="PRU00479"/>
    </source>
</evidence>
<evidence type="ECO:0000313" key="7">
    <source>
        <dbReference type="Proteomes" id="UP000324222"/>
    </source>
</evidence>
<comment type="caution">
    <text evidence="6">The sequence shown here is derived from an EMBL/GenBank/DDBJ whole genome shotgun (WGS) entry which is preliminary data.</text>
</comment>
<keyword evidence="7" id="KW-1185">Reference proteome</keyword>
<evidence type="ECO:0000313" key="6">
    <source>
        <dbReference type="EMBL" id="MPC61737.1"/>
    </source>
</evidence>
<evidence type="ECO:0000256" key="2">
    <source>
        <dbReference type="ARBA" id="ARBA00023157"/>
    </source>
</evidence>
<name>A0A5B7GWZ7_PORTR</name>
<reference evidence="6 7" key="1">
    <citation type="submission" date="2019-05" db="EMBL/GenBank/DDBJ databases">
        <title>Another draft genome of Portunus trituberculatus and its Hox gene families provides insights of decapod evolution.</title>
        <authorList>
            <person name="Jeong J.-H."/>
            <person name="Song I."/>
            <person name="Kim S."/>
            <person name="Choi T."/>
            <person name="Kim D."/>
            <person name="Ryu S."/>
            <person name="Kim W."/>
        </authorList>
    </citation>
    <scope>NUCLEOTIDE SEQUENCE [LARGE SCALE GENOMIC DNA]</scope>
    <source>
        <tissue evidence="6">Muscle</tissue>
    </source>
</reference>
<protein>
    <recommendedName>
        <fullName evidence="5">Fibronectin type-II domain-containing protein</fullName>
    </recommendedName>
</protein>
<evidence type="ECO:0000256" key="4">
    <source>
        <dbReference type="SAM" id="MobiDB-lite"/>
    </source>
</evidence>
<dbReference type="PROSITE" id="PS51092">
    <property type="entry name" value="FN2_2"/>
    <property type="match status" value="1"/>
</dbReference>